<reference evidence="2 3" key="1">
    <citation type="submission" date="2023-07" db="EMBL/GenBank/DDBJ databases">
        <title>Genomic Encyclopedia of Type Strains, Phase IV (KMG-IV): sequencing the most valuable type-strain genomes for metagenomic binning, comparative biology and taxonomic classification.</title>
        <authorList>
            <person name="Goeker M."/>
        </authorList>
    </citation>
    <scope>NUCLEOTIDE SEQUENCE [LARGE SCALE GENOMIC DNA]</scope>
    <source>
        <strain evidence="2 3">DSM 23494</strain>
    </source>
</reference>
<organism evidence="2 3">
    <name type="scientific">Cytobacillus purgationiresistens</name>
    <dbReference type="NCBI Taxonomy" id="863449"/>
    <lineage>
        <taxon>Bacteria</taxon>
        <taxon>Bacillati</taxon>
        <taxon>Bacillota</taxon>
        <taxon>Bacilli</taxon>
        <taxon>Bacillales</taxon>
        <taxon>Bacillaceae</taxon>
        <taxon>Cytobacillus</taxon>
    </lineage>
</organism>
<accession>A0ABU0ABT6</accession>
<evidence type="ECO:0000259" key="1">
    <source>
        <dbReference type="SMART" id="SM00849"/>
    </source>
</evidence>
<feature type="domain" description="Metallo-beta-lactamase" evidence="1">
    <location>
        <begin position="29"/>
        <end position="243"/>
    </location>
</feature>
<sequence length="329" mass="37496">MKVGVRMIGTKEEMTIHPIVLPAKGSLRSFNFYLVEDVNGLSLIDAGIDHQSCWDLLNKTLHNNGFSLKDIQRIILTHSHEDHTGLINRILSVHPVPIYAHEEAVCRLQREEEFLLKRIDFFNQLYQEMGCGEVGKKRVEEIKQVMVQKKNEAIAGEILPVKEGDSLIGMELFETPGHSPDHIVFLDKNRKMLFGGDHLIGHISSNALVEPDRNGKRRQTLIEYKASLEKCMTLDIETVYTGHGRELGNPDELIKRRVTGMDHKAEKIKEVIKQDISVASEIAKVFYSDKYMTEFSLVMSEIIGHLDYLEHANLIAKTKKDGIWHYTAV</sequence>
<dbReference type="Gene3D" id="3.60.15.10">
    <property type="entry name" value="Ribonuclease Z/Hydroxyacylglutathione hydrolase-like"/>
    <property type="match status" value="1"/>
</dbReference>
<dbReference type="PANTHER" id="PTHR23131:SF4">
    <property type="entry name" value="METALLO-BETA-LACTAMASE SUPERFAMILY POTEIN"/>
    <property type="match status" value="1"/>
</dbReference>
<dbReference type="Pfam" id="PF00753">
    <property type="entry name" value="Lactamase_B"/>
    <property type="match status" value="1"/>
</dbReference>
<dbReference type="InterPro" id="IPR001279">
    <property type="entry name" value="Metallo-B-lactamas"/>
</dbReference>
<keyword evidence="3" id="KW-1185">Reference proteome</keyword>
<proteinExistence type="predicted"/>
<dbReference type="SMART" id="SM00849">
    <property type="entry name" value="Lactamase_B"/>
    <property type="match status" value="1"/>
</dbReference>
<dbReference type="InterPro" id="IPR036866">
    <property type="entry name" value="RibonucZ/Hydroxyglut_hydro"/>
</dbReference>
<dbReference type="PANTHER" id="PTHR23131">
    <property type="entry name" value="ENDORIBONUCLEASE LACTB2"/>
    <property type="match status" value="1"/>
</dbReference>
<name>A0ABU0ABT6_9BACI</name>
<evidence type="ECO:0000313" key="2">
    <source>
        <dbReference type="EMBL" id="MDQ0268339.1"/>
    </source>
</evidence>
<dbReference type="Proteomes" id="UP001238088">
    <property type="component" value="Unassembled WGS sequence"/>
</dbReference>
<dbReference type="InterPro" id="IPR050662">
    <property type="entry name" value="Sec-metab_biosynth-thioest"/>
</dbReference>
<dbReference type="RefSeq" id="WP_307471012.1">
    <property type="nucleotide sequence ID" value="NZ_JAUSUB010000001.1"/>
</dbReference>
<dbReference type="SUPFAM" id="SSF56281">
    <property type="entry name" value="Metallo-hydrolase/oxidoreductase"/>
    <property type="match status" value="1"/>
</dbReference>
<protein>
    <submittedName>
        <fullName evidence="2">Glyoxylase-like metal-dependent hydrolase (Beta-lactamase superfamily II)</fullName>
    </submittedName>
</protein>
<evidence type="ECO:0000313" key="3">
    <source>
        <dbReference type="Proteomes" id="UP001238088"/>
    </source>
</evidence>
<comment type="caution">
    <text evidence="2">The sequence shown here is derived from an EMBL/GenBank/DDBJ whole genome shotgun (WGS) entry which is preliminary data.</text>
</comment>
<gene>
    <name evidence="2" type="ORF">J2S17_000208</name>
</gene>
<dbReference type="EMBL" id="JAUSUB010000001">
    <property type="protein sequence ID" value="MDQ0268339.1"/>
    <property type="molecule type" value="Genomic_DNA"/>
</dbReference>